<dbReference type="EMBL" id="FN433113">
    <property type="protein sequence ID" value="CBA11560.1"/>
    <property type="molecule type" value="Genomic_DNA"/>
</dbReference>
<evidence type="ECO:0000256" key="1">
    <source>
        <dbReference type="ARBA" id="ARBA00010154"/>
    </source>
</evidence>
<dbReference type="CDD" id="cd00438">
    <property type="entry name" value="cupin_RmlC"/>
    <property type="match status" value="1"/>
</dbReference>
<evidence type="ECO:0000256" key="2">
    <source>
        <dbReference type="ARBA" id="ARBA00023235"/>
    </source>
</evidence>
<dbReference type="GO" id="GO:0005829">
    <property type="term" value="C:cytosol"/>
    <property type="evidence" value="ECO:0007669"/>
    <property type="project" value="TreeGrafter"/>
</dbReference>
<dbReference type="Gene3D" id="2.60.120.10">
    <property type="entry name" value="Jelly Rolls"/>
    <property type="match status" value="1"/>
</dbReference>
<organism evidence="5">
    <name type="scientific">Streptomyces lydicus</name>
    <dbReference type="NCBI Taxonomy" id="47763"/>
    <lineage>
        <taxon>Bacteria</taxon>
        <taxon>Bacillati</taxon>
        <taxon>Actinomycetota</taxon>
        <taxon>Actinomycetes</taxon>
        <taxon>Kitasatosporales</taxon>
        <taxon>Streptomycetaceae</taxon>
        <taxon>Streptomyces</taxon>
    </lineage>
</organism>
<dbReference type="PANTHER" id="PTHR21047">
    <property type="entry name" value="DTDP-6-DEOXY-D-GLUCOSE-3,5 EPIMERASE"/>
    <property type="match status" value="1"/>
</dbReference>
<comment type="similarity">
    <text evidence="1">Belongs to the dTDP-4-dehydrorhamnose 3,5-epimerase family.</text>
</comment>
<proteinExistence type="inferred from homology"/>
<protein>
    <submittedName>
        <fullName evidence="5">NDP-hexose-3,5-epimerase</fullName>
    </submittedName>
</protein>
<dbReference type="Pfam" id="PF00908">
    <property type="entry name" value="dTDP_sugar_isom"/>
    <property type="match status" value="1"/>
</dbReference>
<feature type="site" description="Participates in a stacking interaction with the thymidine ring of dTDP-4-oxo-6-deoxyglucose" evidence="4">
    <location>
        <position position="138"/>
    </location>
</feature>
<evidence type="ECO:0000256" key="3">
    <source>
        <dbReference type="PIRSR" id="PIRSR600888-1"/>
    </source>
</evidence>
<dbReference type="PANTHER" id="PTHR21047:SF2">
    <property type="entry name" value="THYMIDINE DIPHOSPHO-4-KETO-RHAMNOSE 3,5-EPIMERASE"/>
    <property type="match status" value="1"/>
</dbReference>
<name>D1GLT5_9ACTN</name>
<dbReference type="GO" id="GO:0019305">
    <property type="term" value="P:dTDP-rhamnose biosynthetic process"/>
    <property type="evidence" value="ECO:0007669"/>
    <property type="project" value="TreeGrafter"/>
</dbReference>
<dbReference type="RefSeq" id="WP_033271193.1">
    <property type="nucleotide sequence ID" value="NZ_CP086217.1"/>
</dbReference>
<accession>D1GLT5</accession>
<sequence length="218" mass="23255">MRYRELSIEGGLLLSPDKITDSRGCFYEAYRPGELADHAGHPFTVAQTNFSVSAHGVLRGIHGTLTPPGQAKIVTCHRGAVLDVIVDLRQGSPTFGRHQSQVLRAESGAAVYLAEGLGHAFLALTDDTCVGYLCSTPFVPGTQIDLDPFDPDLAIDWGPAKDLHVSEKDRRAPGLAEAARSGLLPRYGDCLALYERLRRAADPSAPPDPGARTAAAPS</sequence>
<evidence type="ECO:0000313" key="5">
    <source>
        <dbReference type="EMBL" id="CBA11560.1"/>
    </source>
</evidence>
<feature type="active site" description="Proton acceptor" evidence="3">
    <location>
        <position position="62"/>
    </location>
</feature>
<reference evidence="5" key="1">
    <citation type="journal article" date="2009" name="Chem. Biol.">
        <title>Deciphering biosynthesis of the RNA polymerase inhibitor streptolydigin and generation of glycosylated derivatives.</title>
        <authorList>
            <person name="Olano C."/>
            <person name="Gomez C."/>
            <person name="Perez M."/>
            <person name="Palomino M."/>
            <person name="Pineda-Lucena A."/>
            <person name="Carbajo R.J."/>
            <person name="Brana A.F."/>
            <person name="Mendez C."/>
            <person name="Salas J.A."/>
        </authorList>
    </citation>
    <scope>NUCLEOTIDE SEQUENCE</scope>
    <source>
        <strain evidence="5">NRRL 2433</strain>
    </source>
</reference>
<dbReference type="GO" id="GO:0008830">
    <property type="term" value="F:dTDP-4-dehydrorhamnose 3,5-epimerase activity"/>
    <property type="evidence" value="ECO:0007669"/>
    <property type="project" value="InterPro"/>
</dbReference>
<dbReference type="InterPro" id="IPR000888">
    <property type="entry name" value="RmlC-like"/>
</dbReference>
<dbReference type="InterPro" id="IPR011051">
    <property type="entry name" value="RmlC_Cupin_sf"/>
</dbReference>
<evidence type="ECO:0000256" key="4">
    <source>
        <dbReference type="PIRSR" id="PIRSR600888-3"/>
    </source>
</evidence>
<dbReference type="AlphaFoldDB" id="D1GLT5"/>
<dbReference type="InterPro" id="IPR014710">
    <property type="entry name" value="RmlC-like_jellyroll"/>
</dbReference>
<gene>
    <name evidence="5" type="primary">slgS7</name>
</gene>
<dbReference type="GO" id="GO:0000271">
    <property type="term" value="P:polysaccharide biosynthetic process"/>
    <property type="evidence" value="ECO:0007669"/>
    <property type="project" value="TreeGrafter"/>
</dbReference>
<feature type="active site" description="Proton donor" evidence="3">
    <location>
        <position position="132"/>
    </location>
</feature>
<keyword evidence="2" id="KW-0413">Isomerase</keyword>
<dbReference type="SUPFAM" id="SSF51182">
    <property type="entry name" value="RmlC-like cupins"/>
    <property type="match status" value="1"/>
</dbReference>